<sequence>MAQPLSARAESRSGPTSDSLTIILTTSPTPSAPSTELLDTIFGSYRKYCPTLLNCRVVVVFDTFVDVAPANRLKKGYVTAEGAANWPIYKQNAQKLVLREFADVGEDVPMVAEELQAEWGSPGPPGKDNATAYSLKRTVDRRVTFIEPSERLGFGLAVRSALRAVETPYVWVQQHDWKLDITIPVESIMEVMVASDADEIAPVKYVCLPSIRLLAYATSNHVTSFPELRKFTTALKRNFPTSSRPDETVPLTPLFFWHDKTHIASTAHYLQRVFPSRLAMPRGAFIEDHIGQRARNQMKEGQWKKWACWLYYPENGQQLCLVHLKGRTWRGTEAEKKKIEAFRLENGSLTR</sequence>
<protein>
    <submittedName>
        <fullName evidence="2">Uncharacterized protein</fullName>
    </submittedName>
</protein>
<accession>A0A9W8YMJ5</accession>
<evidence type="ECO:0000313" key="2">
    <source>
        <dbReference type="EMBL" id="KAJ4388132.1"/>
    </source>
</evidence>
<dbReference type="OrthoDB" id="414322at2759"/>
<evidence type="ECO:0000256" key="1">
    <source>
        <dbReference type="SAM" id="MobiDB-lite"/>
    </source>
</evidence>
<feature type="compositionally biased region" description="Low complexity" evidence="1">
    <location>
        <begin position="15"/>
        <end position="27"/>
    </location>
</feature>
<feature type="region of interest" description="Disordered" evidence="1">
    <location>
        <begin position="1"/>
        <end position="27"/>
    </location>
</feature>
<name>A0A9W8YMJ5_9PEZI</name>
<proteinExistence type="predicted"/>
<gene>
    <name evidence="2" type="ORF">N0V93_008737</name>
</gene>
<keyword evidence="3" id="KW-1185">Reference proteome</keyword>
<evidence type="ECO:0000313" key="3">
    <source>
        <dbReference type="Proteomes" id="UP001140453"/>
    </source>
</evidence>
<dbReference type="EMBL" id="JAPEVB010000005">
    <property type="protein sequence ID" value="KAJ4388132.1"/>
    <property type="molecule type" value="Genomic_DNA"/>
</dbReference>
<comment type="caution">
    <text evidence="2">The sequence shown here is derived from an EMBL/GenBank/DDBJ whole genome shotgun (WGS) entry which is preliminary data.</text>
</comment>
<dbReference type="AlphaFoldDB" id="A0A9W8YMJ5"/>
<reference evidence="2" key="1">
    <citation type="submission" date="2022-10" db="EMBL/GenBank/DDBJ databases">
        <title>Tapping the CABI collections for fungal endophytes: first genome assemblies for Collariella, Neodidymelliopsis, Ascochyta clinopodiicola, Didymella pomorum, Didymosphaeria variabile, Neocosmospora piperis and Neocucurbitaria cava.</title>
        <authorList>
            <person name="Hill R."/>
        </authorList>
    </citation>
    <scope>NUCLEOTIDE SEQUENCE</scope>
    <source>
        <strain evidence="2">IMI 355082</strain>
    </source>
</reference>
<organism evidence="2 3">
    <name type="scientific">Gnomoniopsis smithogilvyi</name>
    <dbReference type="NCBI Taxonomy" id="1191159"/>
    <lineage>
        <taxon>Eukaryota</taxon>
        <taxon>Fungi</taxon>
        <taxon>Dikarya</taxon>
        <taxon>Ascomycota</taxon>
        <taxon>Pezizomycotina</taxon>
        <taxon>Sordariomycetes</taxon>
        <taxon>Sordariomycetidae</taxon>
        <taxon>Diaporthales</taxon>
        <taxon>Gnomoniaceae</taxon>
        <taxon>Gnomoniopsis</taxon>
    </lineage>
</organism>
<dbReference type="Proteomes" id="UP001140453">
    <property type="component" value="Unassembled WGS sequence"/>
</dbReference>